<gene>
    <name evidence="3" type="primary">Contig1511.g1653</name>
    <name evidence="3" type="ORF">STYLEM_20984</name>
</gene>
<name>A0A078BE17_STYLE</name>
<accession>A0A078BE17</accession>
<evidence type="ECO:0000256" key="2">
    <source>
        <dbReference type="SAM" id="MobiDB-lite"/>
    </source>
</evidence>
<feature type="compositionally biased region" description="Polar residues" evidence="2">
    <location>
        <begin position="491"/>
        <end position="500"/>
    </location>
</feature>
<protein>
    <submittedName>
        <fullName evidence="3">Uncharacterized protein</fullName>
    </submittedName>
</protein>
<feature type="coiled-coil region" evidence="1">
    <location>
        <begin position="647"/>
        <end position="674"/>
    </location>
</feature>
<proteinExistence type="predicted"/>
<dbReference type="OrthoDB" id="10666220at2759"/>
<feature type="compositionally biased region" description="Basic residues" evidence="2">
    <location>
        <begin position="296"/>
        <end position="306"/>
    </location>
</feature>
<feature type="region of interest" description="Disordered" evidence="2">
    <location>
        <begin position="55"/>
        <end position="102"/>
    </location>
</feature>
<evidence type="ECO:0000313" key="4">
    <source>
        <dbReference type="Proteomes" id="UP000039865"/>
    </source>
</evidence>
<reference evidence="3 4" key="1">
    <citation type="submission" date="2014-06" db="EMBL/GenBank/DDBJ databases">
        <authorList>
            <person name="Swart Estienne"/>
        </authorList>
    </citation>
    <scope>NUCLEOTIDE SEQUENCE [LARGE SCALE GENOMIC DNA]</scope>
    <source>
        <strain evidence="3 4">130c</strain>
    </source>
</reference>
<dbReference type="Proteomes" id="UP000039865">
    <property type="component" value="Unassembled WGS sequence"/>
</dbReference>
<feature type="region of interest" description="Disordered" evidence="2">
    <location>
        <begin position="688"/>
        <end position="707"/>
    </location>
</feature>
<feature type="region of interest" description="Disordered" evidence="2">
    <location>
        <begin position="489"/>
        <end position="509"/>
    </location>
</feature>
<sequence>MFSSFISFLDGPVDIDEFYNFKEPKQNPLNDDEDFEDKPYNDYEFQDEMMMMPPTDVSLINHSPSHHRINSSQDMNNLSGRKNQKSKKSTSRTQSIDNPQIISQSQDLNQSQFQNIGNNRGGIQSLNTTTLSYIDHRNNTSKSFLNGPQISAFDRLYYSGLQRKASKERRMKEKQDIEEVQELSLMQKQPKISLISSEVAKTLRERPKMNDFLEYSMEWQKLRDAKIQQAKMMQETKIVEESKPVNFNGSNKIIGDNYKGVVSGYYDQVNKFFERKRHNLELGQAKPEGIPQIKEYRKKSRSKSATRHPLNPQANVYNLSRNQQQHDLPTLTSKTDQQHTLNTIMHNTSDVDEFATFLSIPKKSQIDDYLDQNVEQRLIKKGQEYKNNLNHKRHEVIQDMIREGPTFQPKLIANNEAYLKNIRTEEDVTKRQNDIGSHMYCQAMVFLINKQTKIIENRKVLYEQQRVPEVNAKSREMLQNIIRKPLYEISQPKTNTANSDLQKKQQDPEVVKRKKEKMADFIQRNYEREMKAKALKAEINKKETNSIESLQKQGIVFKPQLSTGTMNLITQRQQRQAPTFEELYREANIKRLKHKELVAKNEKEKQQQELKDAPFKPTINKSSIQIIQQKVAATPFQQTNPIVNPKLQSQSQKYEKLNDKKQALQKQQLEKVQQKNGANNSYLQMHYQNQQRDQQQKSNQKVGGDLTKNVSFGMKNYASNSSITYSQTSNTQNFLSDKKGNELIFVQQIDEASQSNINYDEKSPYKTGDDQANNLTIQESSSQRRISHLLGIPQMNNNSNYERKRSSELNKTIESNLLDFNDDRLFEETQKLAGGDKSSRTSSIGGVKHSDFLMNTGNFAQSYGDNKIQGNNNRQGLGNSIRGPDSNGLGGTAMIGGTNDVIEGFLQDMQNAAVTQSSVSNMGQISQPIEKIIEDARRALMEYDDSSLQEQQQTFDTQEIKRKERLIKHEPSKSVPQRQIEEMKMKFDTESISIIGGGSNQNMDQNTFVHDSAQKSQFSTDQHTPVRQNKSPKSESNLISQPISSEPLTNSNNILEEDQEQEQEDDNYSINNQQYAAEDSIQPFNPPTQSNMIADRNQSTMNKTLSLIEEENEDEFYTNNEDDRVSSSQFNNNFGDTRKLYPNEVTDELRRLDEDNSQSNISNTLEISHVKSIADMPFIVRDIESMEKQFTKFLEQIYN</sequence>
<feature type="compositionally biased region" description="Polar residues" evidence="2">
    <location>
        <begin position="70"/>
        <end position="80"/>
    </location>
</feature>
<feature type="region of interest" description="Disordered" evidence="2">
    <location>
        <begin position="296"/>
        <end position="317"/>
    </location>
</feature>
<feature type="region of interest" description="Disordered" evidence="2">
    <location>
        <begin position="1012"/>
        <end position="1052"/>
    </location>
</feature>
<keyword evidence="4" id="KW-1185">Reference proteome</keyword>
<dbReference type="InParanoid" id="A0A078BE17"/>
<dbReference type="AlphaFoldDB" id="A0A078BE17"/>
<evidence type="ECO:0000256" key="1">
    <source>
        <dbReference type="SAM" id="Coils"/>
    </source>
</evidence>
<keyword evidence="1" id="KW-0175">Coiled coil</keyword>
<dbReference type="EMBL" id="CCKQ01019782">
    <property type="protein sequence ID" value="CDW91823.1"/>
    <property type="molecule type" value="Genomic_DNA"/>
</dbReference>
<organism evidence="3 4">
    <name type="scientific">Stylonychia lemnae</name>
    <name type="common">Ciliate</name>
    <dbReference type="NCBI Taxonomy" id="5949"/>
    <lineage>
        <taxon>Eukaryota</taxon>
        <taxon>Sar</taxon>
        <taxon>Alveolata</taxon>
        <taxon>Ciliophora</taxon>
        <taxon>Intramacronucleata</taxon>
        <taxon>Spirotrichea</taxon>
        <taxon>Stichotrichia</taxon>
        <taxon>Sporadotrichida</taxon>
        <taxon>Oxytrichidae</taxon>
        <taxon>Stylonychinae</taxon>
        <taxon>Stylonychia</taxon>
    </lineage>
</organism>
<evidence type="ECO:0000313" key="3">
    <source>
        <dbReference type="EMBL" id="CDW91823.1"/>
    </source>
</evidence>
<feature type="compositionally biased region" description="Low complexity" evidence="2">
    <location>
        <begin position="688"/>
        <end position="700"/>
    </location>
</feature>